<reference evidence="9 10" key="1">
    <citation type="submission" date="2024-02" db="EMBL/GenBank/DDBJ databases">
        <title>New especies of Spiribacter isolated from saline water.</title>
        <authorList>
            <person name="Leon M.J."/>
            <person name="De La Haba R."/>
            <person name="Sanchez-Porro C."/>
            <person name="Ventosa A."/>
        </authorList>
    </citation>
    <scope>NUCLEOTIDE SEQUENCE [LARGE SCALE GENOMIC DNA]</scope>
    <source>
        <strain evidence="10">ag22IC4-227</strain>
    </source>
</reference>
<dbReference type="CDD" id="cd21152">
    <property type="entry name" value="PUA_TruB_bacterial"/>
    <property type="match status" value="1"/>
</dbReference>
<name>A0ABV3S9N7_9GAMM</name>
<evidence type="ECO:0000256" key="5">
    <source>
        <dbReference type="HAMAP-Rule" id="MF_01080"/>
    </source>
</evidence>
<dbReference type="SUPFAM" id="SSF88697">
    <property type="entry name" value="PUA domain-like"/>
    <property type="match status" value="1"/>
</dbReference>
<feature type="domain" description="Pseudouridine synthase II N-terminal" evidence="6">
    <location>
        <begin position="32"/>
        <end position="179"/>
    </location>
</feature>
<dbReference type="InterPro" id="IPR036974">
    <property type="entry name" value="PUA_sf"/>
</dbReference>
<comment type="similarity">
    <text evidence="2 5">Belongs to the pseudouridine synthase TruB family. Type 1 subfamily.</text>
</comment>
<protein>
    <recommendedName>
        <fullName evidence="5">tRNA pseudouridine synthase B</fullName>
        <ecNumber evidence="5">5.4.99.25</ecNumber>
    </recommendedName>
    <alternativeName>
        <fullName evidence="5">tRNA pseudouridine(55) synthase</fullName>
        <shortName evidence="5">Psi55 synthase</shortName>
    </alternativeName>
    <alternativeName>
        <fullName evidence="5">tRNA pseudouridylate synthase</fullName>
    </alternativeName>
    <alternativeName>
        <fullName evidence="5">tRNA-uridine isomerase</fullName>
    </alternativeName>
</protein>
<dbReference type="PANTHER" id="PTHR13767">
    <property type="entry name" value="TRNA-PSEUDOURIDINE SYNTHASE"/>
    <property type="match status" value="1"/>
</dbReference>
<comment type="caution">
    <text evidence="9">The sequence shown here is derived from an EMBL/GenBank/DDBJ whole genome shotgun (WGS) entry which is preliminary data.</text>
</comment>
<proteinExistence type="inferred from homology"/>
<keyword evidence="10" id="KW-1185">Reference proteome</keyword>
<dbReference type="EMBL" id="JBAKFJ010000001">
    <property type="protein sequence ID" value="MEX0386452.1"/>
    <property type="molecule type" value="Genomic_DNA"/>
</dbReference>
<dbReference type="InterPro" id="IPR015240">
    <property type="entry name" value="tRNA_sdUridine_synth_fam1_C"/>
</dbReference>
<dbReference type="Pfam" id="PF01509">
    <property type="entry name" value="TruB_N"/>
    <property type="match status" value="1"/>
</dbReference>
<feature type="active site" description="Nucleophile" evidence="5">
    <location>
        <position position="46"/>
    </location>
</feature>
<organism evidence="9 10">
    <name type="scientific">Spiribacter onubensis</name>
    <dbReference type="NCBI Taxonomy" id="3122420"/>
    <lineage>
        <taxon>Bacteria</taxon>
        <taxon>Pseudomonadati</taxon>
        <taxon>Pseudomonadota</taxon>
        <taxon>Gammaproteobacteria</taxon>
        <taxon>Chromatiales</taxon>
        <taxon>Ectothiorhodospiraceae</taxon>
        <taxon>Spiribacter</taxon>
    </lineage>
</organism>
<evidence type="ECO:0000313" key="9">
    <source>
        <dbReference type="EMBL" id="MEX0386452.1"/>
    </source>
</evidence>
<dbReference type="HAMAP" id="MF_01080">
    <property type="entry name" value="TruB_bact"/>
    <property type="match status" value="1"/>
</dbReference>
<dbReference type="Pfam" id="PF16198">
    <property type="entry name" value="TruB_C_2"/>
    <property type="match status" value="1"/>
</dbReference>
<evidence type="ECO:0000259" key="8">
    <source>
        <dbReference type="Pfam" id="PF16198"/>
    </source>
</evidence>
<dbReference type="InterPro" id="IPR020103">
    <property type="entry name" value="PsdUridine_synth_cat_dom_sf"/>
</dbReference>
<dbReference type="Pfam" id="PF09157">
    <property type="entry name" value="TruB-C_2"/>
    <property type="match status" value="1"/>
</dbReference>
<feature type="domain" description="tRNA pseudouridylate synthase B C-terminal" evidence="8">
    <location>
        <begin position="180"/>
        <end position="240"/>
    </location>
</feature>
<accession>A0ABV3S9N7</accession>
<comment type="function">
    <text evidence="5">Responsible for synthesis of pseudouridine from uracil-55 in the psi GC loop of transfer RNAs.</text>
</comment>
<dbReference type="SUPFAM" id="SSF55120">
    <property type="entry name" value="Pseudouridine synthase"/>
    <property type="match status" value="1"/>
</dbReference>
<dbReference type="NCBIfam" id="TIGR00431">
    <property type="entry name" value="TruB"/>
    <property type="match status" value="1"/>
</dbReference>
<dbReference type="EC" id="5.4.99.25" evidence="5"/>
<evidence type="ECO:0000313" key="10">
    <source>
        <dbReference type="Proteomes" id="UP001556653"/>
    </source>
</evidence>
<dbReference type="PANTHER" id="PTHR13767:SF2">
    <property type="entry name" value="PSEUDOURIDYLATE SYNTHASE TRUB1"/>
    <property type="match status" value="1"/>
</dbReference>
<evidence type="ECO:0000259" key="6">
    <source>
        <dbReference type="Pfam" id="PF01509"/>
    </source>
</evidence>
<gene>
    <name evidence="5 9" type="primary">truB</name>
    <name evidence="9" type="ORF">V6X64_05495</name>
</gene>
<evidence type="ECO:0000259" key="7">
    <source>
        <dbReference type="Pfam" id="PF09157"/>
    </source>
</evidence>
<dbReference type="Gene3D" id="3.30.2350.10">
    <property type="entry name" value="Pseudouridine synthase"/>
    <property type="match status" value="1"/>
</dbReference>
<dbReference type="Gene3D" id="2.30.130.10">
    <property type="entry name" value="PUA domain"/>
    <property type="match status" value="1"/>
</dbReference>
<dbReference type="Proteomes" id="UP001556653">
    <property type="component" value="Unassembled WGS sequence"/>
</dbReference>
<dbReference type="InterPro" id="IPR032819">
    <property type="entry name" value="TruB_C"/>
</dbReference>
<evidence type="ECO:0000256" key="4">
    <source>
        <dbReference type="ARBA" id="ARBA00023235"/>
    </source>
</evidence>
<keyword evidence="3 5" id="KW-0819">tRNA processing</keyword>
<feature type="domain" description="tRNA pseudouridine synthase II TruB subfamily 1 C-terminal" evidence="7">
    <location>
        <begin position="244"/>
        <end position="305"/>
    </location>
</feature>
<sequence length="312" mass="33242">MARKSGRYVDGILLLDKPSGMTSNRALRRVSRCLDARKAGHTGSLDPLATGLLVLCFGEATKVSGWLLDADKQYLTTARLGVTTDSADADGTVVEARRVPDLDDPELESVLACFRGEIEQVPPMFSALKHQGRRLHELAREGVVVDREPRRVTIHGLSGRMTAPDRLELRVDCTKGTYIRSLVADLGERLGCGAHVESLRRTALGPFRDPVMWRLEDLEECASGGPEALDACLLPPDQALTGHPAVTLASGQAPAFCQGQAAAPATALPAEARGAGPLRVYSEFGAFLGIGRADDGGSVAPRRLLVQRSSGG</sequence>
<keyword evidence="4 5" id="KW-0413">Isomerase</keyword>
<dbReference type="GO" id="GO:0160148">
    <property type="term" value="F:tRNA pseudouridine(55) synthase activity"/>
    <property type="evidence" value="ECO:0007669"/>
    <property type="project" value="UniProtKB-EC"/>
</dbReference>
<dbReference type="InterPro" id="IPR014780">
    <property type="entry name" value="tRNA_psdUridine_synth_TruB"/>
</dbReference>
<dbReference type="RefSeq" id="WP_367966925.1">
    <property type="nucleotide sequence ID" value="NZ_JBAKFI010000001.1"/>
</dbReference>
<comment type="catalytic activity">
    <reaction evidence="1 5">
        <text>uridine(55) in tRNA = pseudouridine(55) in tRNA</text>
        <dbReference type="Rhea" id="RHEA:42532"/>
        <dbReference type="Rhea" id="RHEA-COMP:10101"/>
        <dbReference type="Rhea" id="RHEA-COMP:10102"/>
        <dbReference type="ChEBI" id="CHEBI:65314"/>
        <dbReference type="ChEBI" id="CHEBI:65315"/>
        <dbReference type="EC" id="5.4.99.25"/>
    </reaction>
</comment>
<dbReference type="InterPro" id="IPR015947">
    <property type="entry name" value="PUA-like_sf"/>
</dbReference>
<dbReference type="CDD" id="cd02573">
    <property type="entry name" value="PseudoU_synth_EcTruB"/>
    <property type="match status" value="1"/>
</dbReference>
<evidence type="ECO:0000256" key="3">
    <source>
        <dbReference type="ARBA" id="ARBA00022694"/>
    </source>
</evidence>
<evidence type="ECO:0000256" key="1">
    <source>
        <dbReference type="ARBA" id="ARBA00000385"/>
    </source>
</evidence>
<evidence type="ECO:0000256" key="2">
    <source>
        <dbReference type="ARBA" id="ARBA00005642"/>
    </source>
</evidence>
<dbReference type="InterPro" id="IPR002501">
    <property type="entry name" value="PsdUridine_synth_N"/>
</dbReference>